<dbReference type="PROSITE" id="PS52016">
    <property type="entry name" value="TONB_DEPENDENT_REC_3"/>
    <property type="match status" value="1"/>
</dbReference>
<evidence type="ECO:0000256" key="11">
    <source>
        <dbReference type="ARBA" id="ARBA00023136"/>
    </source>
</evidence>
<keyword evidence="7 16" id="KW-0732">Signal</keyword>
<evidence type="ECO:0000259" key="17">
    <source>
        <dbReference type="SMART" id="SM00965"/>
    </source>
</evidence>
<evidence type="ECO:0000256" key="6">
    <source>
        <dbReference type="ARBA" id="ARBA00022692"/>
    </source>
</evidence>
<keyword evidence="8" id="KW-0408">Iron</keyword>
<dbReference type="GO" id="GO:0015344">
    <property type="term" value="F:siderophore uptake transmembrane transporter activity"/>
    <property type="evidence" value="ECO:0007669"/>
    <property type="project" value="TreeGrafter"/>
</dbReference>
<dbReference type="Pfam" id="PF07660">
    <property type="entry name" value="STN"/>
    <property type="match status" value="1"/>
</dbReference>
<evidence type="ECO:0000256" key="8">
    <source>
        <dbReference type="ARBA" id="ARBA00023004"/>
    </source>
</evidence>
<dbReference type="GO" id="GO:0038023">
    <property type="term" value="F:signaling receptor activity"/>
    <property type="evidence" value="ECO:0007669"/>
    <property type="project" value="InterPro"/>
</dbReference>
<proteinExistence type="inferred from homology"/>
<evidence type="ECO:0000313" key="18">
    <source>
        <dbReference type="EMBL" id="TWF46521.1"/>
    </source>
</evidence>
<evidence type="ECO:0000256" key="15">
    <source>
        <dbReference type="RuleBase" id="RU003357"/>
    </source>
</evidence>
<gene>
    <name evidence="18" type="ORF">FHW37_11490</name>
</gene>
<dbReference type="PANTHER" id="PTHR32552">
    <property type="entry name" value="FERRICHROME IRON RECEPTOR-RELATED"/>
    <property type="match status" value="1"/>
</dbReference>
<keyword evidence="19" id="KW-1185">Reference proteome</keyword>
<feature type="domain" description="Secretin/TonB short N-terminal" evidence="17">
    <location>
        <begin position="69"/>
        <end position="120"/>
    </location>
</feature>
<dbReference type="InterPro" id="IPR011662">
    <property type="entry name" value="Secretin/TonB_short_N"/>
</dbReference>
<feature type="signal peptide" evidence="16">
    <location>
        <begin position="1"/>
        <end position="42"/>
    </location>
</feature>
<dbReference type="Pfam" id="PF00593">
    <property type="entry name" value="TonB_dep_Rec_b-barrel"/>
    <property type="match status" value="1"/>
</dbReference>
<evidence type="ECO:0000256" key="9">
    <source>
        <dbReference type="ARBA" id="ARBA00023065"/>
    </source>
</evidence>
<dbReference type="InterPro" id="IPR037066">
    <property type="entry name" value="Plug_dom_sf"/>
</dbReference>
<dbReference type="FunFam" id="2.170.130.10:FF:000001">
    <property type="entry name" value="Catecholate siderophore TonB-dependent receptor"/>
    <property type="match status" value="1"/>
</dbReference>
<dbReference type="Pfam" id="PF07715">
    <property type="entry name" value="Plug"/>
    <property type="match status" value="1"/>
</dbReference>
<protein>
    <submittedName>
        <fullName evidence="18">Iron complex outermembrane receptor protein</fullName>
    </submittedName>
</protein>
<name>A0A561Q836_9HYPH</name>
<dbReference type="InterPro" id="IPR000531">
    <property type="entry name" value="Beta-barrel_TonB"/>
</dbReference>
<evidence type="ECO:0000313" key="19">
    <source>
        <dbReference type="Proteomes" id="UP000320653"/>
    </source>
</evidence>
<keyword evidence="9" id="KW-0406">Ion transport</keyword>
<dbReference type="GO" id="GO:0009279">
    <property type="term" value="C:cell outer membrane"/>
    <property type="evidence" value="ECO:0007669"/>
    <property type="project" value="UniProtKB-SubCell"/>
</dbReference>
<evidence type="ECO:0000256" key="1">
    <source>
        <dbReference type="ARBA" id="ARBA00004571"/>
    </source>
</evidence>
<dbReference type="NCBIfam" id="TIGR01783">
    <property type="entry name" value="TonB-siderophor"/>
    <property type="match status" value="1"/>
</dbReference>
<comment type="similarity">
    <text evidence="2 14 15">Belongs to the TonB-dependent receptor family.</text>
</comment>
<evidence type="ECO:0000256" key="13">
    <source>
        <dbReference type="ARBA" id="ARBA00023237"/>
    </source>
</evidence>
<evidence type="ECO:0000256" key="16">
    <source>
        <dbReference type="SAM" id="SignalP"/>
    </source>
</evidence>
<keyword evidence="4 14" id="KW-1134">Transmembrane beta strand</keyword>
<keyword evidence="13 14" id="KW-0998">Cell outer membrane</keyword>
<dbReference type="InterPro" id="IPR039426">
    <property type="entry name" value="TonB-dep_rcpt-like"/>
</dbReference>
<sequence length="822" mass="88645">MDGAKRRVLRRASARLLNTIAVGTVLCLGGLPALMASTSAMAQAAAHTFEIPSQPLNRALRQLADQSGVQIAYRTSIAAGATAPTVSGSMSTEQAISRLLNGSGLRYSFTNASTVTILDAAAGDAGGTGATTLAPIVLEANRENAFGPVDGLVATRSGTGSKTDAPIIEIPQTINVVTAEQIKAQSSQSISEALRYTPGVRSEGYGASSPFDAYTQVRGFRSDLYLDGLKLPGGNIDGTASGVVDPWALERLEVLQGPSSGLYGQAGPGGIINMVTKRPTEEQIREVQVQAGSYGRIQTAFDFGGPIDDDGQFLYRITGLGRSSGTQVDFAKDDRAYIAPAFTWKPDEDTSFTILGMYQRDRGVWPFFNYMPAVGSLHDFNGRKIATDTYLGEPDFDKLDRDQASIGYELQHRFNDTVAVKQSMRFNSSDSYTRGAVTGRSYLSGTGMIDRMGIRVDNDVNTFTVDNQVKLDIDSGPLDHDAVVGVDYRHETSDYLFTGGSAPSLDVFDPVYNSGPITTNDFSLTDYEGRLDQVGIYAQDQIKFGQWIATFGGRYDRAWNDLDNAATSFGAASRTEQHDHAFTGRVGLSYLFDNGIAPYASYATSFQPETGVDAVTGGAFKPSKGKQYEIGVKYQPPGSNTLITLSAFDLTQTNRITTDAAFLQRQIGEARVKGIQIEAKSEITSNFDLIATYSYLDHEITKSANPDEVGRELFSTPNHQASLWGDYSFDGGVLEGLTLGAGARYVGSSTDSTNTLHIPGVALFDARVKFDLEHLSSELAGATFALNATNLFDKEYVSQCDGDTMCTYGQRRMVLATLNYKW</sequence>
<comment type="caution">
    <text evidence="18">The sequence shown here is derived from an EMBL/GenBank/DDBJ whole genome shotgun (WGS) entry which is preliminary data.</text>
</comment>
<keyword evidence="6 14" id="KW-0812">Transmembrane</keyword>
<evidence type="ECO:0000256" key="2">
    <source>
        <dbReference type="ARBA" id="ARBA00009810"/>
    </source>
</evidence>
<evidence type="ECO:0000256" key="7">
    <source>
        <dbReference type="ARBA" id="ARBA00022729"/>
    </source>
</evidence>
<evidence type="ECO:0000256" key="12">
    <source>
        <dbReference type="ARBA" id="ARBA00023170"/>
    </source>
</evidence>
<keyword evidence="3 14" id="KW-0813">Transport</keyword>
<dbReference type="PANTHER" id="PTHR32552:SF68">
    <property type="entry name" value="FERRICHROME OUTER MEMBRANE TRANSPORTER_PHAGE RECEPTOR"/>
    <property type="match status" value="1"/>
</dbReference>
<dbReference type="FunFam" id="2.40.170.20:FF:000005">
    <property type="entry name" value="TonB-dependent siderophore receptor"/>
    <property type="match status" value="1"/>
</dbReference>
<feature type="chain" id="PRO_5021811718" evidence="16">
    <location>
        <begin position="43"/>
        <end position="822"/>
    </location>
</feature>
<evidence type="ECO:0000256" key="5">
    <source>
        <dbReference type="ARBA" id="ARBA00022496"/>
    </source>
</evidence>
<dbReference type="InterPro" id="IPR010105">
    <property type="entry name" value="TonB_sidphr_rcpt"/>
</dbReference>
<evidence type="ECO:0000256" key="14">
    <source>
        <dbReference type="PROSITE-ProRule" id="PRU01360"/>
    </source>
</evidence>
<dbReference type="Gene3D" id="3.55.50.30">
    <property type="match status" value="1"/>
</dbReference>
<evidence type="ECO:0000256" key="3">
    <source>
        <dbReference type="ARBA" id="ARBA00022448"/>
    </source>
</evidence>
<keyword evidence="11 14" id="KW-0472">Membrane</keyword>
<dbReference type="EMBL" id="VIWP01000014">
    <property type="protein sequence ID" value="TWF46521.1"/>
    <property type="molecule type" value="Genomic_DNA"/>
</dbReference>
<keyword evidence="10 15" id="KW-0798">TonB box</keyword>
<keyword evidence="5" id="KW-0410">Iron transport</keyword>
<dbReference type="AlphaFoldDB" id="A0A561Q836"/>
<dbReference type="InterPro" id="IPR012910">
    <property type="entry name" value="Plug_dom"/>
</dbReference>
<dbReference type="CDD" id="cd01347">
    <property type="entry name" value="ligand_gated_channel"/>
    <property type="match status" value="1"/>
</dbReference>
<dbReference type="Gene3D" id="2.170.130.10">
    <property type="entry name" value="TonB-dependent receptor, plug domain"/>
    <property type="match status" value="1"/>
</dbReference>
<dbReference type="InterPro" id="IPR036942">
    <property type="entry name" value="Beta-barrel_TonB_sf"/>
</dbReference>
<dbReference type="Gene3D" id="2.40.170.20">
    <property type="entry name" value="TonB-dependent receptor, beta-barrel domain"/>
    <property type="match status" value="1"/>
</dbReference>
<dbReference type="SUPFAM" id="SSF56935">
    <property type="entry name" value="Porins"/>
    <property type="match status" value="1"/>
</dbReference>
<dbReference type="SMART" id="SM00965">
    <property type="entry name" value="STN"/>
    <property type="match status" value="1"/>
</dbReference>
<keyword evidence="12 18" id="KW-0675">Receptor</keyword>
<organism evidence="18 19">
    <name type="scientific">Neorhizobium alkalisoli</name>
    <dbReference type="NCBI Taxonomy" id="528178"/>
    <lineage>
        <taxon>Bacteria</taxon>
        <taxon>Pseudomonadati</taxon>
        <taxon>Pseudomonadota</taxon>
        <taxon>Alphaproteobacteria</taxon>
        <taxon>Hyphomicrobiales</taxon>
        <taxon>Rhizobiaceae</taxon>
        <taxon>Rhizobium/Agrobacterium group</taxon>
        <taxon>Neorhizobium</taxon>
    </lineage>
</organism>
<reference evidence="18 19" key="1">
    <citation type="submission" date="2019-06" db="EMBL/GenBank/DDBJ databases">
        <title>Sorghum-associated microbial communities from plants grown in Nebraska, USA.</title>
        <authorList>
            <person name="Schachtman D."/>
        </authorList>
    </citation>
    <scope>NUCLEOTIDE SEQUENCE [LARGE SCALE GENOMIC DNA]</scope>
    <source>
        <strain evidence="18 19">1225</strain>
    </source>
</reference>
<evidence type="ECO:0000256" key="10">
    <source>
        <dbReference type="ARBA" id="ARBA00023077"/>
    </source>
</evidence>
<accession>A0A561Q836</accession>
<dbReference type="Proteomes" id="UP000320653">
    <property type="component" value="Unassembled WGS sequence"/>
</dbReference>
<evidence type="ECO:0000256" key="4">
    <source>
        <dbReference type="ARBA" id="ARBA00022452"/>
    </source>
</evidence>
<dbReference type="GO" id="GO:0015891">
    <property type="term" value="P:siderophore transport"/>
    <property type="evidence" value="ECO:0007669"/>
    <property type="project" value="InterPro"/>
</dbReference>
<comment type="subcellular location">
    <subcellularLocation>
        <location evidence="1 14">Cell outer membrane</location>
        <topology evidence="1 14">Multi-pass membrane protein</topology>
    </subcellularLocation>
</comment>